<protein>
    <submittedName>
        <fullName evidence="8">Putative amino-acid metabolite efflux pump</fullName>
    </submittedName>
</protein>
<feature type="transmembrane region" description="Helical" evidence="6">
    <location>
        <begin position="110"/>
        <end position="127"/>
    </location>
</feature>
<reference evidence="8 9" key="1">
    <citation type="submission" date="2019-02" db="EMBL/GenBank/DDBJ databases">
        <title>Deep-cultivation of Planctomycetes and their phenomic and genomic characterization uncovers novel biology.</title>
        <authorList>
            <person name="Wiegand S."/>
            <person name="Jogler M."/>
            <person name="Boedeker C."/>
            <person name="Pinto D."/>
            <person name="Vollmers J."/>
            <person name="Rivas-Marin E."/>
            <person name="Kohn T."/>
            <person name="Peeters S.H."/>
            <person name="Heuer A."/>
            <person name="Rast P."/>
            <person name="Oberbeckmann S."/>
            <person name="Bunk B."/>
            <person name="Jeske O."/>
            <person name="Meyerdierks A."/>
            <person name="Storesund J.E."/>
            <person name="Kallscheuer N."/>
            <person name="Luecker S."/>
            <person name="Lage O.M."/>
            <person name="Pohl T."/>
            <person name="Merkel B.J."/>
            <person name="Hornburger P."/>
            <person name="Mueller R.-W."/>
            <person name="Bruemmer F."/>
            <person name="Labrenz M."/>
            <person name="Spormann A.M."/>
            <person name="Op den Camp H."/>
            <person name="Overmann J."/>
            <person name="Amann R."/>
            <person name="Jetten M.S.M."/>
            <person name="Mascher T."/>
            <person name="Medema M.H."/>
            <person name="Devos D.P."/>
            <person name="Kaster A.-K."/>
            <person name="Ovreas L."/>
            <person name="Rohde M."/>
            <person name="Galperin M.Y."/>
            <person name="Jogler C."/>
        </authorList>
    </citation>
    <scope>NUCLEOTIDE SEQUENCE [LARGE SCALE GENOMIC DNA]</scope>
    <source>
        <strain evidence="8 9">Mal48</strain>
    </source>
</reference>
<organism evidence="8 9">
    <name type="scientific">Thalassoglobus polymorphus</name>
    <dbReference type="NCBI Taxonomy" id="2527994"/>
    <lineage>
        <taxon>Bacteria</taxon>
        <taxon>Pseudomonadati</taxon>
        <taxon>Planctomycetota</taxon>
        <taxon>Planctomycetia</taxon>
        <taxon>Planctomycetales</taxon>
        <taxon>Planctomycetaceae</taxon>
        <taxon>Thalassoglobus</taxon>
    </lineage>
</organism>
<name>A0A517QLM8_9PLAN</name>
<evidence type="ECO:0000256" key="5">
    <source>
        <dbReference type="ARBA" id="ARBA00023136"/>
    </source>
</evidence>
<feature type="transmembrane region" description="Helical" evidence="6">
    <location>
        <begin position="60"/>
        <end position="79"/>
    </location>
</feature>
<comment type="subcellular location">
    <subcellularLocation>
        <location evidence="1">Membrane</location>
        <topology evidence="1">Multi-pass membrane protein</topology>
    </subcellularLocation>
</comment>
<dbReference type="GO" id="GO:0016020">
    <property type="term" value="C:membrane"/>
    <property type="evidence" value="ECO:0007669"/>
    <property type="project" value="UniProtKB-SubCell"/>
</dbReference>
<feature type="transmembrane region" description="Helical" evidence="6">
    <location>
        <begin position="257"/>
        <end position="274"/>
    </location>
</feature>
<evidence type="ECO:0000313" key="9">
    <source>
        <dbReference type="Proteomes" id="UP000315724"/>
    </source>
</evidence>
<dbReference type="AlphaFoldDB" id="A0A517QLM8"/>
<keyword evidence="9" id="KW-1185">Reference proteome</keyword>
<feature type="transmembrane region" description="Helical" evidence="6">
    <location>
        <begin position="168"/>
        <end position="190"/>
    </location>
</feature>
<keyword evidence="3 6" id="KW-0812">Transmembrane</keyword>
<evidence type="ECO:0000256" key="1">
    <source>
        <dbReference type="ARBA" id="ARBA00004141"/>
    </source>
</evidence>
<dbReference type="EMBL" id="CP036267">
    <property type="protein sequence ID" value="QDT32437.1"/>
    <property type="molecule type" value="Genomic_DNA"/>
</dbReference>
<dbReference type="Proteomes" id="UP000315724">
    <property type="component" value="Chromosome"/>
</dbReference>
<feature type="transmembrane region" description="Helical" evidence="6">
    <location>
        <begin position="202"/>
        <end position="221"/>
    </location>
</feature>
<evidence type="ECO:0000313" key="8">
    <source>
        <dbReference type="EMBL" id="QDT32437.1"/>
    </source>
</evidence>
<dbReference type="PANTHER" id="PTHR32322:SF2">
    <property type="entry name" value="EAMA DOMAIN-CONTAINING PROTEIN"/>
    <property type="match status" value="1"/>
</dbReference>
<dbReference type="KEGG" id="tpol:Mal48_16830"/>
<evidence type="ECO:0000256" key="4">
    <source>
        <dbReference type="ARBA" id="ARBA00022989"/>
    </source>
</evidence>
<feature type="transmembrane region" description="Helical" evidence="6">
    <location>
        <begin position="139"/>
        <end position="156"/>
    </location>
</feature>
<accession>A0A517QLM8</accession>
<feature type="transmembrane region" description="Helical" evidence="6">
    <location>
        <begin position="233"/>
        <end position="251"/>
    </location>
</feature>
<dbReference type="InterPro" id="IPR000620">
    <property type="entry name" value="EamA_dom"/>
</dbReference>
<dbReference type="InterPro" id="IPR050638">
    <property type="entry name" value="AA-Vitamin_Transporters"/>
</dbReference>
<dbReference type="InterPro" id="IPR037185">
    <property type="entry name" value="EmrE-like"/>
</dbReference>
<evidence type="ECO:0000256" key="2">
    <source>
        <dbReference type="ARBA" id="ARBA00007362"/>
    </source>
</evidence>
<dbReference type="Pfam" id="PF00892">
    <property type="entry name" value="EamA"/>
    <property type="match status" value="2"/>
</dbReference>
<dbReference type="PANTHER" id="PTHR32322">
    <property type="entry name" value="INNER MEMBRANE TRANSPORTER"/>
    <property type="match status" value="1"/>
</dbReference>
<evidence type="ECO:0000256" key="6">
    <source>
        <dbReference type="SAM" id="Phobius"/>
    </source>
</evidence>
<feature type="transmembrane region" description="Helical" evidence="6">
    <location>
        <begin position="20"/>
        <end position="39"/>
    </location>
</feature>
<dbReference type="SUPFAM" id="SSF103481">
    <property type="entry name" value="Multidrug resistance efflux transporter EmrE"/>
    <property type="match status" value="2"/>
</dbReference>
<comment type="similarity">
    <text evidence="2">Belongs to the EamA transporter family.</text>
</comment>
<gene>
    <name evidence="8" type="primary">eamA</name>
    <name evidence="8" type="ORF">Mal48_16830</name>
</gene>
<evidence type="ECO:0000256" key="3">
    <source>
        <dbReference type="ARBA" id="ARBA00022692"/>
    </source>
</evidence>
<sequence length="313" mass="33535">MIWGINLPVMKVGLEHINVYAFNAIRLFISAGVLVAIAYRDRPWKVFQLPAKTKWNIFQYAVIASGLYQVLFLLGIAYASSANAALIMSTVPMWTALLALVFLKERLSRLAWGGLFIALAGTLIVTGQNGISGDSDDSLGNLIMLVAALVWATGTVKSRQLLGEVSPLTLSAVSSVSMLPLHFVIAAPYLAGEMTGLTNPQVWVPVIYSGVFSTGVALVMWNYGVREAGAAHAAIYQNLVPVIAMTSAFIVRGESVTSVQIVGGVLIIGGLVVMRKARARNLAVVRSRLECTTPAYVNVAAQIKCPAEKVDSR</sequence>
<evidence type="ECO:0000259" key="7">
    <source>
        <dbReference type="Pfam" id="PF00892"/>
    </source>
</evidence>
<keyword evidence="4 6" id="KW-1133">Transmembrane helix</keyword>
<keyword evidence="5 6" id="KW-0472">Membrane</keyword>
<feature type="domain" description="EamA" evidence="7">
    <location>
        <begin position="139"/>
        <end position="274"/>
    </location>
</feature>
<proteinExistence type="inferred from homology"/>
<feature type="transmembrane region" description="Helical" evidence="6">
    <location>
        <begin position="85"/>
        <end position="103"/>
    </location>
</feature>
<feature type="domain" description="EamA" evidence="7">
    <location>
        <begin position="1"/>
        <end position="126"/>
    </location>
</feature>